<accession>A0A542DZS5</accession>
<dbReference type="Pfam" id="PF03795">
    <property type="entry name" value="YCII"/>
    <property type="match status" value="1"/>
</dbReference>
<reference evidence="3 4" key="1">
    <citation type="submission" date="2019-06" db="EMBL/GenBank/DDBJ databases">
        <title>Sequencing the genomes of 1000 actinobacteria strains.</title>
        <authorList>
            <person name="Klenk H.-P."/>
        </authorList>
    </citation>
    <scope>NUCLEOTIDE SEQUENCE [LARGE SCALE GENOMIC DNA]</scope>
    <source>
        <strain evidence="3 4">DSM 18607</strain>
    </source>
</reference>
<evidence type="ECO:0000259" key="2">
    <source>
        <dbReference type="Pfam" id="PF03795"/>
    </source>
</evidence>
<evidence type="ECO:0000313" key="3">
    <source>
        <dbReference type="EMBL" id="TQJ08566.1"/>
    </source>
</evidence>
<keyword evidence="4" id="KW-1185">Reference proteome</keyword>
<comment type="similarity">
    <text evidence="1">Belongs to the YciI family.</text>
</comment>
<sequence length="86" mass="9419">MIVVECAFTDHPSRLELRPRHRELLAELKEEGVLVDAGPFPDGTGSICVFSADQERVDEALAADPYFSCEGVRVVAVRQVDALFGT</sequence>
<dbReference type="InterPro" id="IPR011008">
    <property type="entry name" value="Dimeric_a/b-barrel"/>
</dbReference>
<comment type="caution">
    <text evidence="3">The sequence shown here is derived from an EMBL/GenBank/DDBJ whole genome shotgun (WGS) entry which is preliminary data.</text>
</comment>
<gene>
    <name evidence="3" type="ORF">FB458_1656</name>
</gene>
<proteinExistence type="inferred from homology"/>
<dbReference type="EMBL" id="VFMN01000001">
    <property type="protein sequence ID" value="TQJ08566.1"/>
    <property type="molecule type" value="Genomic_DNA"/>
</dbReference>
<evidence type="ECO:0000313" key="4">
    <source>
        <dbReference type="Proteomes" id="UP000317893"/>
    </source>
</evidence>
<organism evidence="3 4">
    <name type="scientific">Lapillicoccus jejuensis</name>
    <dbReference type="NCBI Taxonomy" id="402171"/>
    <lineage>
        <taxon>Bacteria</taxon>
        <taxon>Bacillati</taxon>
        <taxon>Actinomycetota</taxon>
        <taxon>Actinomycetes</taxon>
        <taxon>Micrococcales</taxon>
        <taxon>Intrasporangiaceae</taxon>
        <taxon>Lapillicoccus</taxon>
    </lineage>
</organism>
<dbReference type="RefSeq" id="WP_141848066.1">
    <property type="nucleotide sequence ID" value="NZ_BAAAPR010000004.1"/>
</dbReference>
<protein>
    <recommendedName>
        <fullName evidence="2">YCII-related domain-containing protein</fullName>
    </recommendedName>
</protein>
<dbReference type="InterPro" id="IPR005545">
    <property type="entry name" value="YCII"/>
</dbReference>
<evidence type="ECO:0000256" key="1">
    <source>
        <dbReference type="ARBA" id="ARBA00007689"/>
    </source>
</evidence>
<feature type="domain" description="YCII-related" evidence="2">
    <location>
        <begin position="12"/>
        <end position="79"/>
    </location>
</feature>
<dbReference type="Gene3D" id="3.30.70.1060">
    <property type="entry name" value="Dimeric alpha+beta barrel"/>
    <property type="match status" value="1"/>
</dbReference>
<dbReference type="Proteomes" id="UP000317893">
    <property type="component" value="Unassembled WGS sequence"/>
</dbReference>
<dbReference type="AlphaFoldDB" id="A0A542DZS5"/>
<dbReference type="SUPFAM" id="SSF54909">
    <property type="entry name" value="Dimeric alpha+beta barrel"/>
    <property type="match status" value="1"/>
</dbReference>
<dbReference type="OrthoDB" id="8968203at2"/>
<name>A0A542DZS5_9MICO</name>